<comment type="caution">
    <text evidence="11">The sequence shown here is derived from an EMBL/GenBank/DDBJ whole genome shotgun (WGS) entry which is preliminary data.</text>
</comment>
<dbReference type="PROSITE" id="PS50920">
    <property type="entry name" value="SOLCAR"/>
    <property type="match status" value="1"/>
</dbReference>
<dbReference type="SUPFAM" id="SSF103506">
    <property type="entry name" value="Mitochondrial carrier"/>
    <property type="match status" value="1"/>
</dbReference>
<dbReference type="InterPro" id="IPR050391">
    <property type="entry name" value="Mito_Metabolite_Transporter"/>
</dbReference>
<feature type="repeat" description="Solcar" evidence="8">
    <location>
        <begin position="18"/>
        <end position="109"/>
    </location>
</feature>
<evidence type="ECO:0000256" key="8">
    <source>
        <dbReference type="PROSITE-ProRule" id="PRU00282"/>
    </source>
</evidence>
<keyword evidence="6 10" id="KW-1133">Transmembrane helix</keyword>
<accession>A0A812NVE0</accession>
<keyword evidence="3 9" id="KW-0813">Transport</keyword>
<evidence type="ECO:0000256" key="3">
    <source>
        <dbReference type="ARBA" id="ARBA00022448"/>
    </source>
</evidence>
<name>A0A812NVE0_9DINO</name>
<keyword evidence="5" id="KW-0677">Repeat</keyword>
<evidence type="ECO:0000256" key="2">
    <source>
        <dbReference type="ARBA" id="ARBA00006375"/>
    </source>
</evidence>
<dbReference type="InterPro" id="IPR018108">
    <property type="entry name" value="MCP_transmembrane"/>
</dbReference>
<keyword evidence="4 8" id="KW-0812">Transmembrane</keyword>
<gene>
    <name evidence="11" type="primary">DIC1</name>
    <name evidence="11" type="ORF">SNAT2548_LOCUS17707</name>
</gene>
<dbReference type="EMBL" id="CAJNDS010002120">
    <property type="protein sequence ID" value="CAE7338293.1"/>
    <property type="molecule type" value="Genomic_DNA"/>
</dbReference>
<dbReference type="Proteomes" id="UP000604046">
    <property type="component" value="Unassembled WGS sequence"/>
</dbReference>
<dbReference type="GO" id="GO:0016020">
    <property type="term" value="C:membrane"/>
    <property type="evidence" value="ECO:0007669"/>
    <property type="project" value="UniProtKB-SubCell"/>
</dbReference>
<evidence type="ECO:0000313" key="11">
    <source>
        <dbReference type="EMBL" id="CAE7338293.1"/>
    </source>
</evidence>
<dbReference type="Gene3D" id="1.50.40.10">
    <property type="entry name" value="Mitochondrial carrier domain"/>
    <property type="match status" value="1"/>
</dbReference>
<evidence type="ECO:0000256" key="9">
    <source>
        <dbReference type="RuleBase" id="RU000488"/>
    </source>
</evidence>
<evidence type="ECO:0000256" key="4">
    <source>
        <dbReference type="ARBA" id="ARBA00022692"/>
    </source>
</evidence>
<keyword evidence="12" id="KW-1185">Reference proteome</keyword>
<dbReference type="PANTHER" id="PTHR45618">
    <property type="entry name" value="MITOCHONDRIAL DICARBOXYLATE CARRIER-RELATED"/>
    <property type="match status" value="1"/>
</dbReference>
<comment type="similarity">
    <text evidence="2 9">Belongs to the mitochondrial carrier (TC 2.A.29) family.</text>
</comment>
<keyword evidence="7 8" id="KW-0472">Membrane</keyword>
<proteinExistence type="inferred from homology"/>
<dbReference type="AlphaFoldDB" id="A0A812NVE0"/>
<evidence type="ECO:0000256" key="10">
    <source>
        <dbReference type="SAM" id="Phobius"/>
    </source>
</evidence>
<evidence type="ECO:0000256" key="6">
    <source>
        <dbReference type="ARBA" id="ARBA00022989"/>
    </source>
</evidence>
<evidence type="ECO:0000256" key="5">
    <source>
        <dbReference type="ARBA" id="ARBA00022737"/>
    </source>
</evidence>
<comment type="subcellular location">
    <subcellularLocation>
        <location evidence="1">Membrane</location>
        <topology evidence="1">Multi-pass membrane protein</topology>
    </subcellularLocation>
</comment>
<evidence type="ECO:0000256" key="7">
    <source>
        <dbReference type="ARBA" id="ARBA00023136"/>
    </source>
</evidence>
<sequence length="116" mass="12943">MAYDAFKTMMKAYNLMKDGPLLHVSASLVAAVICTTCHMPFDVVLVVYQSAHSLGDSNHQLRSGPLTCANALLRESGPKVFFRGWTPAFVRLAPVCVFSFWLYEQLRRLVGIGYLD</sequence>
<reference evidence="11" key="1">
    <citation type="submission" date="2021-02" db="EMBL/GenBank/DDBJ databases">
        <authorList>
            <person name="Dougan E. K."/>
            <person name="Rhodes N."/>
            <person name="Thang M."/>
            <person name="Chan C."/>
        </authorList>
    </citation>
    <scope>NUCLEOTIDE SEQUENCE</scope>
</reference>
<evidence type="ECO:0000256" key="1">
    <source>
        <dbReference type="ARBA" id="ARBA00004141"/>
    </source>
</evidence>
<feature type="transmembrane region" description="Helical" evidence="10">
    <location>
        <begin position="21"/>
        <end position="41"/>
    </location>
</feature>
<evidence type="ECO:0000313" key="12">
    <source>
        <dbReference type="Proteomes" id="UP000604046"/>
    </source>
</evidence>
<organism evidence="11 12">
    <name type="scientific">Symbiodinium natans</name>
    <dbReference type="NCBI Taxonomy" id="878477"/>
    <lineage>
        <taxon>Eukaryota</taxon>
        <taxon>Sar</taxon>
        <taxon>Alveolata</taxon>
        <taxon>Dinophyceae</taxon>
        <taxon>Suessiales</taxon>
        <taxon>Symbiodiniaceae</taxon>
        <taxon>Symbiodinium</taxon>
    </lineage>
</organism>
<dbReference type="Pfam" id="PF00153">
    <property type="entry name" value="Mito_carr"/>
    <property type="match status" value="1"/>
</dbReference>
<dbReference type="InterPro" id="IPR023395">
    <property type="entry name" value="MCP_dom_sf"/>
</dbReference>
<feature type="transmembrane region" description="Helical" evidence="10">
    <location>
        <begin position="84"/>
        <end position="103"/>
    </location>
</feature>
<dbReference type="OrthoDB" id="756301at2759"/>
<protein>
    <submittedName>
        <fullName evidence="11">DIC1 protein</fullName>
    </submittedName>
</protein>